<dbReference type="EC" id="2.3.1.-" evidence="4"/>
<proteinExistence type="inferred from homology"/>
<dbReference type="PROSITE" id="PS00101">
    <property type="entry name" value="HEXAPEP_TRANSFERASES"/>
    <property type="match status" value="1"/>
</dbReference>
<dbReference type="InterPro" id="IPR051159">
    <property type="entry name" value="Hexapeptide_acetyltransf"/>
</dbReference>
<reference evidence="4" key="1">
    <citation type="submission" date="2019-11" db="EMBL/GenBank/DDBJ databases">
        <authorList>
            <person name="Feng L."/>
        </authorList>
    </citation>
    <scope>NUCLEOTIDE SEQUENCE</scope>
    <source>
        <strain evidence="4">CTertiumLFYP3</strain>
    </source>
</reference>
<dbReference type="AlphaFoldDB" id="A0A6N3F9B1"/>
<organism evidence="4">
    <name type="scientific">Clostridium tertium</name>
    <dbReference type="NCBI Taxonomy" id="1559"/>
    <lineage>
        <taxon>Bacteria</taxon>
        <taxon>Bacillati</taxon>
        <taxon>Bacillota</taxon>
        <taxon>Clostridia</taxon>
        <taxon>Eubacteriales</taxon>
        <taxon>Clostridiaceae</taxon>
        <taxon>Clostridium</taxon>
    </lineage>
</organism>
<dbReference type="GO" id="GO:0008374">
    <property type="term" value="F:O-acyltransferase activity"/>
    <property type="evidence" value="ECO:0007669"/>
    <property type="project" value="TreeGrafter"/>
</dbReference>
<keyword evidence="3" id="KW-0677">Repeat</keyword>
<gene>
    <name evidence="4" type="ORF">CTLFYP3_00005</name>
</gene>
<accession>A0A6N3F9B1</accession>
<dbReference type="RefSeq" id="WP_156627035.1">
    <property type="nucleotide sequence ID" value="NZ_CACRTO010000034.1"/>
</dbReference>
<keyword evidence="4" id="KW-0012">Acyltransferase</keyword>
<dbReference type="PANTHER" id="PTHR23416:SF23">
    <property type="entry name" value="ACETYLTRANSFERASE C18B11.09C-RELATED"/>
    <property type="match status" value="1"/>
</dbReference>
<evidence type="ECO:0000256" key="3">
    <source>
        <dbReference type="ARBA" id="ARBA00022737"/>
    </source>
</evidence>
<dbReference type="CDD" id="cd03349">
    <property type="entry name" value="LbH_XAT"/>
    <property type="match status" value="1"/>
</dbReference>
<name>A0A6N3F9B1_9CLOT</name>
<comment type="similarity">
    <text evidence="1">Belongs to the transferase hexapeptide repeat family.</text>
</comment>
<sequence>MKSVYKILYLFIGRRLPESFSKISFGAKSIRYFLVKNFITSIGSNVNIETKATFDSNISVGDNSGIGVNAFIQGPTSIGKYVLMGPDVQIYTRNHRYDRVDIPMYHQGETEIEEVKIGDDVWIGARSIILPGVHIGNGAVIGAGSIVTKDVEPYAIVGGNPAKVIKYRHK</sequence>
<evidence type="ECO:0000256" key="1">
    <source>
        <dbReference type="ARBA" id="ARBA00007274"/>
    </source>
</evidence>
<evidence type="ECO:0000256" key="2">
    <source>
        <dbReference type="ARBA" id="ARBA00022679"/>
    </source>
</evidence>
<dbReference type="PANTHER" id="PTHR23416">
    <property type="entry name" value="SIALIC ACID SYNTHASE-RELATED"/>
    <property type="match status" value="1"/>
</dbReference>
<keyword evidence="2 4" id="KW-0808">Transferase</keyword>
<protein>
    <submittedName>
        <fullName evidence="4">Acetyltransferase</fullName>
        <ecNumber evidence="4">2.3.1.-</ecNumber>
    </submittedName>
</protein>
<dbReference type="InterPro" id="IPR011004">
    <property type="entry name" value="Trimer_LpxA-like_sf"/>
</dbReference>
<evidence type="ECO:0000313" key="4">
    <source>
        <dbReference type="EMBL" id="VYU48632.1"/>
    </source>
</evidence>
<dbReference type="Gene3D" id="2.160.10.10">
    <property type="entry name" value="Hexapeptide repeat proteins"/>
    <property type="match status" value="1"/>
</dbReference>
<dbReference type="Pfam" id="PF14602">
    <property type="entry name" value="Hexapep_2"/>
    <property type="match status" value="1"/>
</dbReference>
<dbReference type="Pfam" id="PF00132">
    <property type="entry name" value="Hexapep"/>
    <property type="match status" value="1"/>
</dbReference>
<dbReference type="InterPro" id="IPR018357">
    <property type="entry name" value="Hexapep_transf_CS"/>
</dbReference>
<dbReference type="EMBL" id="CACRTO010000034">
    <property type="protein sequence ID" value="VYU48632.1"/>
    <property type="molecule type" value="Genomic_DNA"/>
</dbReference>
<dbReference type="InterPro" id="IPR001451">
    <property type="entry name" value="Hexapep"/>
</dbReference>
<dbReference type="SUPFAM" id="SSF51161">
    <property type="entry name" value="Trimeric LpxA-like enzymes"/>
    <property type="match status" value="1"/>
</dbReference>